<protein>
    <submittedName>
        <fullName evidence="4">Uncharacterized protein YraI</fullName>
    </submittedName>
</protein>
<reference evidence="4 5" key="1">
    <citation type="submission" date="2023-07" db="EMBL/GenBank/DDBJ databases">
        <title>Sorghum-associated microbial communities from plants grown in Nebraska, USA.</title>
        <authorList>
            <person name="Schachtman D."/>
        </authorList>
    </citation>
    <scope>NUCLEOTIDE SEQUENCE [LARGE SCALE GENOMIC DNA]</scope>
    <source>
        <strain evidence="4 5">DS1730</strain>
    </source>
</reference>
<dbReference type="PANTHER" id="PTHR34408">
    <property type="entry name" value="FAMILY PROTEIN, PUTATIVE-RELATED"/>
    <property type="match status" value="1"/>
</dbReference>
<evidence type="ECO:0000256" key="2">
    <source>
        <dbReference type="SAM" id="SignalP"/>
    </source>
</evidence>
<dbReference type="SMART" id="SM00287">
    <property type="entry name" value="SH3b"/>
    <property type="match status" value="1"/>
</dbReference>
<dbReference type="RefSeq" id="WP_310009763.1">
    <property type="nucleotide sequence ID" value="NZ_JAVDQT010000001.1"/>
</dbReference>
<organism evidence="4 5">
    <name type="scientific">Brucella pseudogrignonensis</name>
    <dbReference type="NCBI Taxonomy" id="419475"/>
    <lineage>
        <taxon>Bacteria</taxon>
        <taxon>Pseudomonadati</taxon>
        <taxon>Pseudomonadota</taxon>
        <taxon>Alphaproteobacteria</taxon>
        <taxon>Hyphomicrobiales</taxon>
        <taxon>Brucellaceae</taxon>
        <taxon>Brucella/Ochrobactrum group</taxon>
        <taxon>Brucella</taxon>
    </lineage>
</organism>
<evidence type="ECO:0000259" key="3">
    <source>
        <dbReference type="SMART" id="SM00287"/>
    </source>
</evidence>
<feature type="signal peptide" evidence="2">
    <location>
        <begin position="1"/>
        <end position="22"/>
    </location>
</feature>
<dbReference type="InterPro" id="IPR052354">
    <property type="entry name" value="Cell_Wall_Dynamics_Protein"/>
</dbReference>
<feature type="region of interest" description="Disordered" evidence="1">
    <location>
        <begin position="151"/>
        <end position="172"/>
    </location>
</feature>
<dbReference type="Gene3D" id="2.30.30.40">
    <property type="entry name" value="SH3 Domains"/>
    <property type="match status" value="1"/>
</dbReference>
<dbReference type="Proteomes" id="UP001184614">
    <property type="component" value="Unassembled WGS sequence"/>
</dbReference>
<evidence type="ECO:0000313" key="4">
    <source>
        <dbReference type="EMBL" id="MDR6430503.1"/>
    </source>
</evidence>
<feature type="chain" id="PRO_5046353138" evidence="2">
    <location>
        <begin position="23"/>
        <end position="196"/>
    </location>
</feature>
<evidence type="ECO:0000313" key="5">
    <source>
        <dbReference type="Proteomes" id="UP001184614"/>
    </source>
</evidence>
<keyword evidence="5" id="KW-1185">Reference proteome</keyword>
<sequence length="196" mass="21146">MKTIITSSIVALGLLFASNAEAASGLATATINLRTGPGTQYQSMGRIPNGVVLNVAGCTNGYGWCRVNYRGLDGWASSRYIAVQTGGGYTTNDNFGPTAAAIGIPLIAGLVIGSTINNNNRWDDGPGWGWGRRPYNTGWGPGWGPGPFRPGPGWRGPGQWGQPRPHWGDRPGWRDHPGYHPNFYGPGDRWRPRGRW</sequence>
<name>A0ABU1M3M2_9HYPH</name>
<proteinExistence type="predicted"/>
<dbReference type="EMBL" id="JAVDQT010000001">
    <property type="protein sequence ID" value="MDR6430503.1"/>
    <property type="molecule type" value="Genomic_DNA"/>
</dbReference>
<comment type="caution">
    <text evidence="4">The sequence shown here is derived from an EMBL/GenBank/DDBJ whole genome shotgun (WGS) entry which is preliminary data.</text>
</comment>
<accession>A0ABU1M3M2</accession>
<dbReference type="InterPro" id="IPR003646">
    <property type="entry name" value="SH3-like_bac-type"/>
</dbReference>
<dbReference type="PANTHER" id="PTHR34408:SF1">
    <property type="entry name" value="GLYCOSYL HYDROLASE FAMILY 19 DOMAIN-CONTAINING PROTEIN HI_1415"/>
    <property type="match status" value="1"/>
</dbReference>
<evidence type="ECO:0000256" key="1">
    <source>
        <dbReference type="SAM" id="MobiDB-lite"/>
    </source>
</evidence>
<feature type="domain" description="SH3b" evidence="3">
    <location>
        <begin position="22"/>
        <end position="85"/>
    </location>
</feature>
<dbReference type="Pfam" id="PF08239">
    <property type="entry name" value="SH3_3"/>
    <property type="match status" value="1"/>
</dbReference>
<gene>
    <name evidence="4" type="ORF">J2782_000208</name>
</gene>
<keyword evidence="2" id="KW-0732">Signal</keyword>